<dbReference type="KEGG" id="lez:GLE_2253"/>
<reference evidence="7 8" key="1">
    <citation type="submission" date="2015-11" db="EMBL/GenBank/DDBJ databases">
        <title>Genome sequences of Lysobacter enzymogenes strain C3 and Lysobacter antibioticus ATCC 29479.</title>
        <authorList>
            <person name="Kobayashi D.Y."/>
        </authorList>
    </citation>
    <scope>NUCLEOTIDE SEQUENCE [LARGE SCALE GENOMIC DNA]</scope>
    <source>
        <strain evidence="7 8">C3</strain>
    </source>
</reference>
<evidence type="ECO:0000256" key="1">
    <source>
        <dbReference type="ARBA" id="ARBA00004651"/>
    </source>
</evidence>
<feature type="transmembrane region" description="Helical" evidence="6">
    <location>
        <begin position="269"/>
        <end position="293"/>
    </location>
</feature>
<dbReference type="PANTHER" id="PTHR30250:SF11">
    <property type="entry name" value="O-ANTIGEN TRANSPORTER-RELATED"/>
    <property type="match status" value="1"/>
</dbReference>
<dbReference type="Proteomes" id="UP000061569">
    <property type="component" value="Chromosome"/>
</dbReference>
<feature type="transmembrane region" description="Helical" evidence="6">
    <location>
        <begin position="176"/>
        <end position="193"/>
    </location>
</feature>
<evidence type="ECO:0000256" key="3">
    <source>
        <dbReference type="ARBA" id="ARBA00022692"/>
    </source>
</evidence>
<dbReference type="Pfam" id="PF01943">
    <property type="entry name" value="Polysacc_synt"/>
    <property type="match status" value="1"/>
</dbReference>
<feature type="transmembrane region" description="Helical" evidence="6">
    <location>
        <begin position="337"/>
        <end position="357"/>
    </location>
</feature>
<dbReference type="InterPro" id="IPR002797">
    <property type="entry name" value="Polysacc_synth"/>
</dbReference>
<feature type="transmembrane region" description="Helical" evidence="6">
    <location>
        <begin position="121"/>
        <end position="146"/>
    </location>
</feature>
<name>A0A0S2DGH3_LYSEN</name>
<feature type="transmembrane region" description="Helical" evidence="6">
    <location>
        <begin position="39"/>
        <end position="61"/>
    </location>
</feature>
<dbReference type="STRING" id="69.GLE_2253"/>
<gene>
    <name evidence="7" type="ORF">GLE_2253</name>
</gene>
<feature type="transmembrane region" description="Helical" evidence="6">
    <location>
        <begin position="82"/>
        <end position="109"/>
    </location>
</feature>
<evidence type="ECO:0000256" key="2">
    <source>
        <dbReference type="ARBA" id="ARBA00022475"/>
    </source>
</evidence>
<dbReference type="OrthoDB" id="6017018at2"/>
<keyword evidence="3 6" id="KW-0812">Transmembrane</keyword>
<dbReference type="GO" id="GO:0005886">
    <property type="term" value="C:plasma membrane"/>
    <property type="evidence" value="ECO:0007669"/>
    <property type="project" value="UniProtKB-SubCell"/>
</dbReference>
<feature type="transmembrane region" description="Helical" evidence="6">
    <location>
        <begin position="395"/>
        <end position="416"/>
    </location>
</feature>
<feature type="transmembrane region" description="Helical" evidence="6">
    <location>
        <begin position="153"/>
        <end position="170"/>
    </location>
</feature>
<keyword evidence="5 6" id="KW-0472">Membrane</keyword>
<evidence type="ECO:0000313" key="7">
    <source>
        <dbReference type="EMBL" id="ALN57602.1"/>
    </source>
</evidence>
<evidence type="ECO:0000256" key="5">
    <source>
        <dbReference type="ARBA" id="ARBA00023136"/>
    </source>
</evidence>
<evidence type="ECO:0000256" key="6">
    <source>
        <dbReference type="SAM" id="Phobius"/>
    </source>
</evidence>
<sequence length="431" mass="44446">MMRRLIGTASLSAVSAMASRGALFAGVLAAAHYLGPAAFGQFTLIQTTALLFTTFCALSLGQMATKIVAEAVARGDRGRVSAALTVSYGSALLASLVFAALLLACAYPLAVKLGGSADLAVVYASSSLLVLTGFVGAIQNGVALALHKVKQQAAANLLTAPVVFAIMWGAATRRDIGWAMYGAIAAQWLIVLGQERVLRRYRREHGEPLAWSATTREDWAVVWRLGLPSSLSGLLTMPAIWLSMAMLAHSARGEAELGHFALGNQARSILLFGMGVVANAALPMLSAAIVRGAREEAASTLRQSIALLVAVTAGLAGVLGLAAPLAVARFAPAYAEAVVPLQWLLLSAVATAPTTILMRKATADARPAVMLLGNAAFAVSLIGAAALALELGHGATGVAIAYAIASTVQLIVFAACNRRELRWPAAAGKSP</sequence>
<comment type="subcellular location">
    <subcellularLocation>
        <location evidence="1">Cell membrane</location>
        <topology evidence="1">Multi-pass membrane protein</topology>
    </subcellularLocation>
</comment>
<dbReference type="PATRIC" id="fig|69.6.peg.2218"/>
<evidence type="ECO:0000313" key="8">
    <source>
        <dbReference type="Proteomes" id="UP000061569"/>
    </source>
</evidence>
<keyword evidence="4 6" id="KW-1133">Transmembrane helix</keyword>
<dbReference type="AlphaFoldDB" id="A0A0S2DGH3"/>
<feature type="transmembrane region" description="Helical" evidence="6">
    <location>
        <begin position="369"/>
        <end position="389"/>
    </location>
</feature>
<dbReference type="PANTHER" id="PTHR30250">
    <property type="entry name" value="PST FAMILY PREDICTED COLANIC ACID TRANSPORTER"/>
    <property type="match status" value="1"/>
</dbReference>
<accession>A0A0S2DGH3</accession>
<evidence type="ECO:0000256" key="4">
    <source>
        <dbReference type="ARBA" id="ARBA00022989"/>
    </source>
</evidence>
<proteinExistence type="predicted"/>
<dbReference type="EMBL" id="CP013140">
    <property type="protein sequence ID" value="ALN57602.1"/>
    <property type="molecule type" value="Genomic_DNA"/>
</dbReference>
<keyword evidence="2" id="KW-1003">Cell membrane</keyword>
<dbReference type="InterPro" id="IPR050833">
    <property type="entry name" value="Poly_Biosynth_Transport"/>
</dbReference>
<protein>
    <submittedName>
        <fullName evidence="7">Polysaccharide biosynthesis protein</fullName>
    </submittedName>
</protein>
<feature type="transmembrane region" description="Helical" evidence="6">
    <location>
        <begin position="305"/>
        <end position="331"/>
    </location>
</feature>
<organism evidence="7 8">
    <name type="scientific">Lysobacter enzymogenes</name>
    <dbReference type="NCBI Taxonomy" id="69"/>
    <lineage>
        <taxon>Bacteria</taxon>
        <taxon>Pseudomonadati</taxon>
        <taxon>Pseudomonadota</taxon>
        <taxon>Gammaproteobacteria</taxon>
        <taxon>Lysobacterales</taxon>
        <taxon>Lysobacteraceae</taxon>
        <taxon>Lysobacter</taxon>
    </lineage>
</organism>
<feature type="transmembrane region" description="Helical" evidence="6">
    <location>
        <begin position="231"/>
        <end position="249"/>
    </location>
</feature>